<dbReference type="InterPro" id="IPR028941">
    <property type="entry name" value="WHIM2_dom"/>
</dbReference>
<dbReference type="Pfam" id="PF15613">
    <property type="entry name" value="WSD"/>
    <property type="match status" value="1"/>
</dbReference>
<dbReference type="PROSITE" id="PS51136">
    <property type="entry name" value="WAC"/>
    <property type="match status" value="1"/>
</dbReference>
<evidence type="ECO:0000256" key="8">
    <source>
        <dbReference type="SAM" id="Coils"/>
    </source>
</evidence>
<dbReference type="Proteomes" id="UP001158576">
    <property type="component" value="Chromosome XSR"/>
</dbReference>
<feature type="domain" description="WAC" evidence="11">
    <location>
        <begin position="22"/>
        <end position="129"/>
    </location>
</feature>
<dbReference type="InterPro" id="IPR001965">
    <property type="entry name" value="Znf_PHD"/>
</dbReference>
<keyword evidence="8" id="KW-0175">Coiled coil</keyword>
<dbReference type="InterPro" id="IPR018501">
    <property type="entry name" value="DDT_dom"/>
</dbReference>
<keyword evidence="2" id="KW-0479">Metal-binding</keyword>
<keyword evidence="5 7" id="KW-0539">Nucleus</keyword>
<dbReference type="InterPro" id="IPR019787">
    <property type="entry name" value="Znf_PHD-finger"/>
</dbReference>
<gene>
    <name evidence="12" type="ORF">OKIOD_LOCUS7403</name>
</gene>
<evidence type="ECO:0000313" key="12">
    <source>
        <dbReference type="EMBL" id="CAG5098636.1"/>
    </source>
</evidence>
<dbReference type="SMART" id="SM00249">
    <property type="entry name" value="PHD"/>
    <property type="match status" value="1"/>
</dbReference>
<dbReference type="CDD" id="cd15544">
    <property type="entry name" value="PHD_BAZ1A_like"/>
    <property type="match status" value="1"/>
</dbReference>
<name>A0ABN7SLI6_OIKDI</name>
<dbReference type="InterPro" id="IPR013136">
    <property type="entry name" value="WSTF_Acf1_Cbp146"/>
</dbReference>
<evidence type="ECO:0000256" key="6">
    <source>
        <dbReference type="PROSITE-ProRule" id="PRU00146"/>
    </source>
</evidence>
<dbReference type="Pfam" id="PF10537">
    <property type="entry name" value="WAC_Acf1_DNA_bd"/>
    <property type="match status" value="1"/>
</dbReference>
<keyword evidence="13" id="KW-1185">Reference proteome</keyword>
<keyword evidence="3 6" id="KW-0863">Zinc-finger</keyword>
<dbReference type="PROSITE" id="PS01359">
    <property type="entry name" value="ZF_PHD_1"/>
    <property type="match status" value="1"/>
</dbReference>
<evidence type="ECO:0000259" key="9">
    <source>
        <dbReference type="PROSITE" id="PS50016"/>
    </source>
</evidence>
<evidence type="ECO:0000256" key="5">
    <source>
        <dbReference type="ARBA" id="ARBA00023242"/>
    </source>
</evidence>
<evidence type="ECO:0000313" key="13">
    <source>
        <dbReference type="Proteomes" id="UP001158576"/>
    </source>
</evidence>
<dbReference type="InterPro" id="IPR019786">
    <property type="entry name" value="Zinc_finger_PHD-type_CS"/>
</dbReference>
<dbReference type="PANTHER" id="PTHR46510:SF1">
    <property type="entry name" value="BROMODOMAIN ADJACENT TO ZINC FINGER DOMAIN PROTEIN 1A"/>
    <property type="match status" value="1"/>
</dbReference>
<dbReference type="PROSITE" id="PS50827">
    <property type="entry name" value="DDT"/>
    <property type="match status" value="1"/>
</dbReference>
<evidence type="ECO:0000256" key="7">
    <source>
        <dbReference type="PROSITE-ProRule" id="PRU00475"/>
    </source>
</evidence>
<accession>A0ABN7SLI6</accession>
<dbReference type="InterPro" id="IPR047171">
    <property type="entry name" value="BAZ1A"/>
</dbReference>
<dbReference type="PANTHER" id="PTHR46510">
    <property type="entry name" value="BROMODOMAIN ADJACENT TO ZINC FINGER DOMAIN PROTEIN 1A"/>
    <property type="match status" value="1"/>
</dbReference>
<dbReference type="Gene3D" id="3.30.40.10">
    <property type="entry name" value="Zinc/RING finger domain, C3HC4 (zinc finger)"/>
    <property type="match status" value="1"/>
</dbReference>
<comment type="subcellular location">
    <subcellularLocation>
        <location evidence="1 7">Nucleus</location>
    </subcellularLocation>
</comment>
<evidence type="ECO:0000256" key="4">
    <source>
        <dbReference type="ARBA" id="ARBA00022833"/>
    </source>
</evidence>
<reference evidence="12 13" key="1">
    <citation type="submission" date="2021-04" db="EMBL/GenBank/DDBJ databases">
        <authorList>
            <person name="Bliznina A."/>
        </authorList>
    </citation>
    <scope>NUCLEOTIDE SEQUENCE [LARGE SCALE GENOMIC DNA]</scope>
</reference>
<evidence type="ECO:0000256" key="2">
    <source>
        <dbReference type="ARBA" id="ARBA00022723"/>
    </source>
</evidence>
<evidence type="ECO:0000259" key="10">
    <source>
        <dbReference type="PROSITE" id="PS50827"/>
    </source>
</evidence>
<feature type="domain" description="DDT" evidence="10">
    <location>
        <begin position="336"/>
        <end position="403"/>
    </location>
</feature>
<feature type="coiled-coil region" evidence="8">
    <location>
        <begin position="269"/>
        <end position="306"/>
    </location>
</feature>
<evidence type="ECO:0000256" key="3">
    <source>
        <dbReference type="ARBA" id="ARBA00022771"/>
    </source>
</evidence>
<feature type="coiled-coil region" evidence="8">
    <location>
        <begin position="564"/>
        <end position="641"/>
    </location>
</feature>
<sequence>MPLLNRGPFIPVDVPENLQDDEKVYFCDVTGEIFRSFEAFSGRKIQLDTEVWSCEVTGKSNITYDEAVQSEREAKAAVKKVDKRLTRAILFLANKAKGRTVLQKLAHEIMTAIKDIYVLGEKIKHQNKKFQVEDMKYVGLEKENMSPGGLSKFVYTLEESTERRKKKVEGEEVKESPKKQITVKAKDIKQGSRNLSKPLLCYILKMHTFQCDEDRSYALLPNSVKNYRIEQTKWSEIFNGPEPKFEKMEPKKVAPKKVLNNKMMQNMMMKRMEEEERQRREKIDQAASQEQRLAEAKKALAQAKREWKMIRTDETLDDLSQHKLPSPLKIETPLPAQFMADALTLCEFLRTFHGALDSVEWETKMSKFSLEDAFKMLTETKTDGVFCDVLIYLLGSLQNSTKKEEEESESKANPICRQSDSPFLDDNVATTVVNEAWPIGSKFNADEVIDSCTEVAIFYAKALGDYPVKYTIDETTVTEVLRLILLSGGANPSNDIDSNRMKYRGGYQTTDSTFLNALRRDEHIDLLKKLETESVFTLAPEERLRLVMLLTDVLIVEGEIRYHQDEMDEKILEITEEIKEIRKNAKEEKVRLGQELHKIRIDLMEMKKANPNPNSVALRKIEDLQTSIAEKESLAASNEQETEASIDDANARIQTITLAFRPIYLGSDRFHRRYMISSASPGLIVEVPNRNEIPLPANADSWENYKVPEFQKQPKLSDFMENTKGRTAPSAPADEVMEVETQEILQSENAKAWTESALHEPGFYIYDEEATIRVLYEGLNERGEREKTLKERIQRHFFLLTRDIDKAGPGFYKNGKLLQFTEPEPDEKHDVFDKEILLARDFILELEERIFKADFGDLESAEEEREALREFWLDRKQIRSRDYRKALLEKDENLFLKFNDDKDIEMTMRVPNYLSEPNSESEELFEVQNLAASVIALRRAIRQDVLLRPLGTASNKKGNKREKNEVWKAVYNSQKKHWEASLLSVRSPAALMLHLIHLEECINWSQSIENIRCQKCKKKSDGENMIICDGCETPFHTYCHKPKIRKIPSGDWYCKQCKAEQEKQQSPKKSRRSTNIFEIDEDLELRPRKRNKVDYKELP</sequence>
<dbReference type="PROSITE" id="PS50016">
    <property type="entry name" value="ZF_PHD_2"/>
    <property type="match status" value="1"/>
</dbReference>
<protein>
    <submittedName>
        <fullName evidence="12">Oidioi.mRNA.OKI2018_I69.XSR.g15845.t1.cds</fullName>
    </submittedName>
</protein>
<evidence type="ECO:0000256" key="1">
    <source>
        <dbReference type="ARBA" id="ARBA00004123"/>
    </source>
</evidence>
<dbReference type="InterPro" id="IPR013083">
    <property type="entry name" value="Znf_RING/FYVE/PHD"/>
</dbReference>
<organism evidence="12 13">
    <name type="scientific">Oikopleura dioica</name>
    <name type="common">Tunicate</name>
    <dbReference type="NCBI Taxonomy" id="34765"/>
    <lineage>
        <taxon>Eukaryota</taxon>
        <taxon>Metazoa</taxon>
        <taxon>Chordata</taxon>
        <taxon>Tunicata</taxon>
        <taxon>Appendicularia</taxon>
        <taxon>Copelata</taxon>
        <taxon>Oikopleuridae</taxon>
        <taxon>Oikopleura</taxon>
    </lineage>
</organism>
<dbReference type="Pfam" id="PF00628">
    <property type="entry name" value="PHD"/>
    <property type="match status" value="1"/>
</dbReference>
<dbReference type="SUPFAM" id="SSF57903">
    <property type="entry name" value="FYVE/PHD zinc finger"/>
    <property type="match status" value="1"/>
</dbReference>
<keyword evidence="4" id="KW-0862">Zinc</keyword>
<proteinExistence type="predicted"/>
<dbReference type="InterPro" id="IPR011011">
    <property type="entry name" value="Znf_FYVE_PHD"/>
</dbReference>
<dbReference type="EMBL" id="OU015569">
    <property type="protein sequence ID" value="CAG5098636.1"/>
    <property type="molecule type" value="Genomic_DNA"/>
</dbReference>
<feature type="domain" description="PHD-type" evidence="9">
    <location>
        <begin position="1010"/>
        <end position="1060"/>
    </location>
</feature>
<evidence type="ECO:0000259" key="11">
    <source>
        <dbReference type="PROSITE" id="PS51136"/>
    </source>
</evidence>